<dbReference type="SUPFAM" id="SSF116742">
    <property type="entry name" value="eIF2alpha middle domain-like"/>
    <property type="match status" value="1"/>
</dbReference>
<dbReference type="Pfam" id="PF00575">
    <property type="entry name" value="S1"/>
    <property type="match status" value="1"/>
</dbReference>
<sequence length="342" mass="38828">MAAAEEPRTFMTHGRFYEDEFPEVETTVLVQVNKVDDKTGAYVSLLEYDNREGMINIGELSKKRIRSMLKVLRVGSTEVCMVMSVDEDKGYINLSKKRVEPEDVPPKQELFAKAKAVHGIMQHVASNHELDIEELCNKISWPLNKKYPSAYDAFKKHVEEEINVWDEIDFSKPGQDLTELADKIKEDVELHMRRRLINSVLRLQAKIEVSCNDYEGIDAIKQALKEGFKANKDECEVSIKLIAHPVFSLTCMCRDKELGLNTLTECMNLIQQSIESNKGQFVILSKPEIARKEETKESDDEDSDEEGDEEDQDETMGNLDDAALAELAKAKLDDDGDDDTAD</sequence>
<reference evidence="6" key="1">
    <citation type="submission" date="2021-02" db="EMBL/GenBank/DDBJ databases">
        <authorList>
            <person name="Dougan E. K."/>
            <person name="Rhodes N."/>
            <person name="Thang M."/>
            <person name="Chan C."/>
        </authorList>
    </citation>
    <scope>NUCLEOTIDE SEQUENCE</scope>
</reference>
<dbReference type="GO" id="GO:0003743">
    <property type="term" value="F:translation initiation factor activity"/>
    <property type="evidence" value="ECO:0007669"/>
    <property type="project" value="UniProtKB-KW"/>
</dbReference>
<dbReference type="Pfam" id="PF07541">
    <property type="entry name" value="EIF_2_alpha"/>
    <property type="match status" value="1"/>
</dbReference>
<evidence type="ECO:0000313" key="7">
    <source>
        <dbReference type="EMBL" id="CAE8623310.1"/>
    </source>
</evidence>
<dbReference type="GO" id="GO:0005850">
    <property type="term" value="C:eukaryotic translation initiation factor 2 complex"/>
    <property type="evidence" value="ECO:0007669"/>
    <property type="project" value="TreeGrafter"/>
</dbReference>
<dbReference type="InterPro" id="IPR012340">
    <property type="entry name" value="NA-bd_OB-fold"/>
</dbReference>
<dbReference type="InterPro" id="IPR044126">
    <property type="entry name" value="S1_IF2_alpha"/>
</dbReference>
<evidence type="ECO:0000259" key="5">
    <source>
        <dbReference type="PROSITE" id="PS50126"/>
    </source>
</evidence>
<evidence type="ECO:0000313" key="8">
    <source>
        <dbReference type="Proteomes" id="UP000654075"/>
    </source>
</evidence>
<evidence type="ECO:0000256" key="1">
    <source>
        <dbReference type="ARBA" id="ARBA00007223"/>
    </source>
</evidence>
<evidence type="ECO:0000256" key="3">
    <source>
        <dbReference type="ARBA" id="ARBA00022917"/>
    </source>
</evidence>
<keyword evidence="8" id="KW-1185">Reference proteome</keyword>
<evidence type="ECO:0000256" key="2">
    <source>
        <dbReference type="ARBA" id="ARBA00022540"/>
    </source>
</evidence>
<dbReference type="PANTHER" id="PTHR10602:SF0">
    <property type="entry name" value="EUKARYOTIC TRANSLATION INITIATION FACTOR 2 SUBUNIT 1"/>
    <property type="match status" value="1"/>
</dbReference>
<dbReference type="PROSITE" id="PS50126">
    <property type="entry name" value="S1"/>
    <property type="match status" value="1"/>
</dbReference>
<feature type="compositionally biased region" description="Acidic residues" evidence="4">
    <location>
        <begin position="296"/>
        <end position="314"/>
    </location>
</feature>
<dbReference type="EMBL" id="CAJNNV010028147">
    <property type="protein sequence ID" value="CAE8623310.1"/>
    <property type="molecule type" value="Genomic_DNA"/>
</dbReference>
<dbReference type="FunFam" id="2.40.50.140:FF:000015">
    <property type="entry name" value="Eukaryotic translation initiation factor 2 subunit alpha"/>
    <property type="match status" value="1"/>
</dbReference>
<organism evidence="6 8">
    <name type="scientific">Polarella glacialis</name>
    <name type="common">Dinoflagellate</name>
    <dbReference type="NCBI Taxonomy" id="89957"/>
    <lineage>
        <taxon>Eukaryota</taxon>
        <taxon>Sar</taxon>
        <taxon>Alveolata</taxon>
        <taxon>Dinophyceae</taxon>
        <taxon>Suessiales</taxon>
        <taxon>Suessiaceae</taxon>
        <taxon>Polarella</taxon>
    </lineage>
</organism>
<evidence type="ECO:0000256" key="4">
    <source>
        <dbReference type="SAM" id="MobiDB-lite"/>
    </source>
</evidence>
<feature type="domain" description="S1 motif" evidence="5">
    <location>
        <begin position="25"/>
        <end position="97"/>
    </location>
</feature>
<comment type="similarity">
    <text evidence="1">Belongs to the eIF-2-alpha family.</text>
</comment>
<keyword evidence="2" id="KW-0396">Initiation factor</keyword>
<dbReference type="InterPro" id="IPR003029">
    <property type="entry name" value="S1_domain"/>
</dbReference>
<dbReference type="SUPFAM" id="SSF110993">
    <property type="entry name" value="eIF-2-alpha, C-terminal domain"/>
    <property type="match status" value="1"/>
</dbReference>
<dbReference type="GO" id="GO:0033290">
    <property type="term" value="C:eukaryotic 48S preinitiation complex"/>
    <property type="evidence" value="ECO:0007669"/>
    <property type="project" value="TreeGrafter"/>
</dbReference>
<dbReference type="OrthoDB" id="1685042at2759"/>
<protein>
    <recommendedName>
        <fullName evidence="5">S1 motif domain-containing protein</fullName>
    </recommendedName>
</protein>
<dbReference type="Proteomes" id="UP000654075">
    <property type="component" value="Unassembled WGS sequence"/>
</dbReference>
<dbReference type="CDD" id="cd04452">
    <property type="entry name" value="S1_IF2_alpha"/>
    <property type="match status" value="1"/>
</dbReference>
<gene>
    <name evidence="6" type="ORF">PGLA1383_LOCUS27065</name>
    <name evidence="7" type="ORF">PGLA1383_LOCUS40602</name>
</gene>
<dbReference type="GO" id="GO:0043022">
    <property type="term" value="F:ribosome binding"/>
    <property type="evidence" value="ECO:0007669"/>
    <property type="project" value="TreeGrafter"/>
</dbReference>
<dbReference type="InterPro" id="IPR024054">
    <property type="entry name" value="TIF2_asu_middle_sf"/>
</dbReference>
<dbReference type="SMART" id="SM00316">
    <property type="entry name" value="S1"/>
    <property type="match status" value="1"/>
</dbReference>
<dbReference type="Gene3D" id="3.30.70.1130">
    <property type="entry name" value="EIF_2_alpha"/>
    <property type="match status" value="1"/>
</dbReference>
<dbReference type="PANTHER" id="PTHR10602">
    <property type="entry name" value="EUKARYOTIC TRANSLATION INITIATION FACTOR 2 SUBUNIT 1"/>
    <property type="match status" value="1"/>
</dbReference>
<dbReference type="AlphaFoldDB" id="A0A813FFM1"/>
<evidence type="ECO:0000313" key="6">
    <source>
        <dbReference type="EMBL" id="CAE8609238.1"/>
    </source>
</evidence>
<dbReference type="Gene3D" id="1.10.150.190">
    <property type="entry name" value="Translation initiation factor 2, subunit 1, domain 2"/>
    <property type="match status" value="1"/>
</dbReference>
<dbReference type="InterPro" id="IPR011488">
    <property type="entry name" value="TIF_2_asu"/>
</dbReference>
<dbReference type="OMA" id="DVNEHQR"/>
<keyword evidence="3" id="KW-0648">Protein biosynthesis</keyword>
<dbReference type="GO" id="GO:0003723">
    <property type="term" value="F:RNA binding"/>
    <property type="evidence" value="ECO:0007669"/>
    <property type="project" value="InterPro"/>
</dbReference>
<dbReference type="Gene3D" id="2.40.50.140">
    <property type="entry name" value="Nucleic acid-binding proteins"/>
    <property type="match status" value="1"/>
</dbReference>
<comment type="caution">
    <text evidence="6">The sequence shown here is derived from an EMBL/GenBank/DDBJ whole genome shotgun (WGS) entry which is preliminary data.</text>
</comment>
<dbReference type="EMBL" id="CAJNNV010024261">
    <property type="protein sequence ID" value="CAE8609238.1"/>
    <property type="molecule type" value="Genomic_DNA"/>
</dbReference>
<dbReference type="InterPro" id="IPR024055">
    <property type="entry name" value="TIF2_asu_C"/>
</dbReference>
<feature type="region of interest" description="Disordered" evidence="4">
    <location>
        <begin position="289"/>
        <end position="342"/>
    </location>
</feature>
<accession>A0A813FFM1</accession>
<dbReference type="SUPFAM" id="SSF50249">
    <property type="entry name" value="Nucleic acid-binding proteins"/>
    <property type="match status" value="1"/>
</dbReference>
<name>A0A813FFM1_POLGL</name>
<proteinExistence type="inferred from homology"/>